<reference evidence="5 6" key="1">
    <citation type="submission" date="2014-04" db="EMBL/GenBank/DDBJ databases">
        <title>Characterization and application of a salt tolerant electro-active bacterium.</title>
        <authorList>
            <person name="Yang L."/>
            <person name="Wei S."/>
            <person name="Tay Q.X.M."/>
        </authorList>
    </citation>
    <scope>NUCLEOTIDE SEQUENCE [LARGE SCALE GENOMIC DNA]</scope>
    <source>
        <strain evidence="5 6">LY1</strain>
    </source>
</reference>
<keyword evidence="1" id="KW-0547">Nucleotide-binding</keyword>
<protein>
    <submittedName>
        <fullName evidence="5">ATP-dependent endonuclease</fullName>
    </submittedName>
</protein>
<evidence type="ECO:0000313" key="6">
    <source>
        <dbReference type="Proteomes" id="UP000027821"/>
    </source>
</evidence>
<dbReference type="PANTHER" id="PTHR43788:SF6">
    <property type="entry name" value="DNA HELICASE B"/>
    <property type="match status" value="1"/>
</dbReference>
<dbReference type="OrthoDB" id="9803432at2"/>
<dbReference type="InterPro" id="IPR050534">
    <property type="entry name" value="Coronavir_polyprotein_1ab"/>
</dbReference>
<dbReference type="eggNOG" id="COG0507">
    <property type="taxonomic scope" value="Bacteria"/>
</dbReference>
<name>A0A074L2N4_9BACT</name>
<dbReference type="Pfam" id="PF13538">
    <property type="entry name" value="UvrD_C_2"/>
    <property type="match status" value="1"/>
</dbReference>
<dbReference type="GO" id="GO:0005524">
    <property type="term" value="F:ATP binding"/>
    <property type="evidence" value="ECO:0007669"/>
    <property type="project" value="UniProtKB-KW"/>
</dbReference>
<evidence type="ECO:0000313" key="5">
    <source>
        <dbReference type="EMBL" id="KEO74735.1"/>
    </source>
</evidence>
<evidence type="ECO:0000259" key="4">
    <source>
        <dbReference type="Pfam" id="PF13538"/>
    </source>
</evidence>
<dbReference type="SUPFAM" id="SSF52540">
    <property type="entry name" value="P-loop containing nucleoside triphosphate hydrolases"/>
    <property type="match status" value="1"/>
</dbReference>
<dbReference type="PANTHER" id="PTHR43788">
    <property type="entry name" value="DNA2/NAM7 HELICASE FAMILY MEMBER"/>
    <property type="match status" value="1"/>
</dbReference>
<gene>
    <name evidence="5" type="ORF">EL17_03395</name>
</gene>
<dbReference type="InterPro" id="IPR027785">
    <property type="entry name" value="UvrD-like_helicase_C"/>
</dbReference>
<evidence type="ECO:0000256" key="1">
    <source>
        <dbReference type="ARBA" id="ARBA00022741"/>
    </source>
</evidence>
<dbReference type="STRING" id="1048983.EL17_03395"/>
<keyword evidence="2" id="KW-0067">ATP-binding</keyword>
<dbReference type="Proteomes" id="UP000027821">
    <property type="component" value="Unassembled WGS sequence"/>
</dbReference>
<evidence type="ECO:0000256" key="2">
    <source>
        <dbReference type="ARBA" id="ARBA00022840"/>
    </source>
</evidence>
<keyword evidence="5" id="KW-0540">Nuclease</keyword>
<keyword evidence="5" id="KW-0378">Hydrolase</keyword>
<dbReference type="AlphaFoldDB" id="A0A074L2N4"/>
<dbReference type="Gene3D" id="3.40.50.300">
    <property type="entry name" value="P-loop containing nucleotide triphosphate hydrolases"/>
    <property type="match status" value="2"/>
</dbReference>
<feature type="region of interest" description="Disordered" evidence="3">
    <location>
        <begin position="1"/>
        <end position="21"/>
    </location>
</feature>
<evidence type="ECO:0000256" key="3">
    <source>
        <dbReference type="SAM" id="MobiDB-lite"/>
    </source>
</evidence>
<dbReference type="Pfam" id="PF13604">
    <property type="entry name" value="AAA_30"/>
    <property type="match status" value="1"/>
</dbReference>
<feature type="domain" description="UvrD-like helicase C-terminal" evidence="4">
    <location>
        <begin position="414"/>
        <end position="465"/>
    </location>
</feature>
<dbReference type="EMBL" id="JMIH01000014">
    <property type="protein sequence ID" value="KEO74735.1"/>
    <property type="molecule type" value="Genomic_DNA"/>
</dbReference>
<proteinExistence type="predicted"/>
<dbReference type="GO" id="GO:0004519">
    <property type="term" value="F:endonuclease activity"/>
    <property type="evidence" value="ECO:0007669"/>
    <property type="project" value="UniProtKB-KW"/>
</dbReference>
<dbReference type="RefSeq" id="WP_035070908.1">
    <property type="nucleotide sequence ID" value="NZ_JMIH01000014.1"/>
</dbReference>
<dbReference type="GO" id="GO:0003678">
    <property type="term" value="F:DNA helicase activity"/>
    <property type="evidence" value="ECO:0007669"/>
    <property type="project" value="UniProtKB-ARBA"/>
</dbReference>
<accession>A0A074L2N4</accession>
<keyword evidence="6" id="KW-1185">Reference proteome</keyword>
<keyword evidence="5" id="KW-0255">Endonuclease</keyword>
<dbReference type="CDD" id="cd17933">
    <property type="entry name" value="DEXSc_RecD-like"/>
    <property type="match status" value="1"/>
</dbReference>
<sequence length="475" mass="54128">MTKDSIPTPKPGTLIKRKFPHQPTSGQDFFFEQMNLFLSGEVGEKPTFILKGYAGTGKTSVISALVRALPELKYRSLMLAPTGRAAKVMSSYAGKAGFTIHKIIYRTKGELGASSGFDLQKNYYQNTIFIIDEASMLSDDGGSGGNILMDLINYVFQHETNRLMLIGDTAQLPPVGSPNSPALDRDHLSRQYGLHLFQAELTEVMRQQLDSGILFNATKLRLEVLKEKPIISFQVKPFKDFFRMTGERLEEGLRYAYDKYGTENTIIITRSNKAAVQYNKYIRQTIHFFEDEISTGDILMIVKNNYLIMADSEKVNFLANGDFAEVRKIRSFEEIYGLRFATLELSLMDYPDEPGFEAKVILDTLYSPSPALSPEQYRELYRQVSEDYADLAKKGERQEAIKKDPYLNALQVKFAYALTCHKSQGGQWKAVFVDQGYLTEEQLDKEYIRWLYTAVTRASEQLFMVNFNPKFYIKA</sequence>
<dbReference type="CDD" id="cd18809">
    <property type="entry name" value="SF1_C_RecD"/>
    <property type="match status" value="1"/>
</dbReference>
<organism evidence="5 6">
    <name type="scientific">Anditalea andensis</name>
    <dbReference type="NCBI Taxonomy" id="1048983"/>
    <lineage>
        <taxon>Bacteria</taxon>
        <taxon>Pseudomonadati</taxon>
        <taxon>Bacteroidota</taxon>
        <taxon>Cytophagia</taxon>
        <taxon>Cytophagales</taxon>
        <taxon>Cytophagaceae</taxon>
        <taxon>Anditalea</taxon>
    </lineage>
</organism>
<dbReference type="InterPro" id="IPR027417">
    <property type="entry name" value="P-loop_NTPase"/>
</dbReference>
<comment type="caution">
    <text evidence="5">The sequence shown here is derived from an EMBL/GenBank/DDBJ whole genome shotgun (WGS) entry which is preliminary data.</text>
</comment>